<dbReference type="SUPFAM" id="SSF55159">
    <property type="entry name" value="eIF1-like"/>
    <property type="match status" value="1"/>
</dbReference>
<evidence type="ECO:0000256" key="1">
    <source>
        <dbReference type="ARBA" id="ARBA00022845"/>
    </source>
</evidence>
<dbReference type="EMBL" id="CAEZXP010000002">
    <property type="protein sequence ID" value="CAB4693835.1"/>
    <property type="molecule type" value="Genomic_DNA"/>
</dbReference>
<evidence type="ECO:0000256" key="2">
    <source>
        <dbReference type="ARBA" id="ARBA00022917"/>
    </source>
</evidence>
<dbReference type="CDD" id="cd11567">
    <property type="entry name" value="YciH_like"/>
    <property type="match status" value="1"/>
</dbReference>
<proteinExistence type="predicted"/>
<dbReference type="PROSITE" id="PS50296">
    <property type="entry name" value="SUI1"/>
    <property type="match status" value="1"/>
</dbReference>
<evidence type="ECO:0000259" key="4">
    <source>
        <dbReference type="PROSITE" id="PS50296"/>
    </source>
</evidence>
<dbReference type="Gene3D" id="3.30.780.10">
    <property type="entry name" value="SUI1-like domain"/>
    <property type="match status" value="1"/>
</dbReference>
<evidence type="ECO:0000256" key="3">
    <source>
        <dbReference type="SAM" id="MobiDB-lite"/>
    </source>
</evidence>
<dbReference type="AlphaFoldDB" id="A0A6J6PB38"/>
<sequence>MARYDRNVSNSSLVYSTEDGDHRRDARKRAAQTVSSGPALPADGVIRVFREKGGRGGKIVTVVRGLPGGALTTVASDLKRLCGSGGSVKDGAVEIQGDHREKVAARLERDGYRVKLAGG</sequence>
<accession>A0A6J6PB38</accession>
<dbReference type="Pfam" id="PF01253">
    <property type="entry name" value="SUI1"/>
    <property type="match status" value="1"/>
</dbReference>
<name>A0A6J6PB38_9ZZZZ</name>
<dbReference type="GO" id="GO:0003743">
    <property type="term" value="F:translation initiation factor activity"/>
    <property type="evidence" value="ECO:0007669"/>
    <property type="project" value="InterPro"/>
</dbReference>
<organism evidence="5">
    <name type="scientific">freshwater metagenome</name>
    <dbReference type="NCBI Taxonomy" id="449393"/>
    <lineage>
        <taxon>unclassified sequences</taxon>
        <taxon>metagenomes</taxon>
        <taxon>ecological metagenomes</taxon>
    </lineage>
</organism>
<dbReference type="PIRSF" id="PIRSF037511">
    <property type="entry name" value="Transl_init_SUI1_pro"/>
    <property type="match status" value="1"/>
</dbReference>
<gene>
    <name evidence="5" type="ORF">UFOPK2399_00890</name>
</gene>
<evidence type="ECO:0000313" key="5">
    <source>
        <dbReference type="EMBL" id="CAB4693835.1"/>
    </source>
</evidence>
<feature type="region of interest" description="Disordered" evidence="3">
    <location>
        <begin position="1"/>
        <end position="40"/>
    </location>
</feature>
<keyword evidence="1" id="KW-0810">Translation regulation</keyword>
<dbReference type="GO" id="GO:0006417">
    <property type="term" value="P:regulation of translation"/>
    <property type="evidence" value="ECO:0007669"/>
    <property type="project" value="UniProtKB-KW"/>
</dbReference>
<dbReference type="InterPro" id="IPR005872">
    <property type="entry name" value="SUI1_arc_bac"/>
</dbReference>
<feature type="domain" description="SUI1" evidence="4">
    <location>
        <begin position="47"/>
        <end position="111"/>
    </location>
</feature>
<keyword evidence="2" id="KW-0648">Protein biosynthesis</keyword>
<dbReference type="InterPro" id="IPR036877">
    <property type="entry name" value="SUI1_dom_sf"/>
</dbReference>
<dbReference type="InterPro" id="IPR001950">
    <property type="entry name" value="SUI1"/>
</dbReference>
<reference evidence="5" key="1">
    <citation type="submission" date="2020-05" db="EMBL/GenBank/DDBJ databases">
        <authorList>
            <person name="Chiriac C."/>
            <person name="Salcher M."/>
            <person name="Ghai R."/>
            <person name="Kavagutti S V."/>
        </authorList>
    </citation>
    <scope>NUCLEOTIDE SEQUENCE</scope>
</reference>
<protein>
    <submittedName>
        <fullName evidence="5">Unannotated protein</fullName>
    </submittedName>
</protein>